<evidence type="ECO:0000256" key="2">
    <source>
        <dbReference type="SAM" id="SignalP"/>
    </source>
</evidence>
<organism evidence="4">
    <name type="scientific">Bacillus thuringiensis</name>
    <dbReference type="NCBI Taxonomy" id="1428"/>
    <lineage>
        <taxon>Bacteria</taxon>
        <taxon>Bacillati</taxon>
        <taxon>Bacillota</taxon>
        <taxon>Bacilli</taxon>
        <taxon>Bacillales</taxon>
        <taxon>Bacillaceae</taxon>
        <taxon>Bacillus</taxon>
        <taxon>Bacillus cereus group</taxon>
    </lineage>
</organism>
<evidence type="ECO:0000313" key="4">
    <source>
        <dbReference type="EMBL" id="AEJ35087.1"/>
    </source>
</evidence>
<feature type="domain" description="PA14" evidence="3">
    <location>
        <begin position="49"/>
        <end position="187"/>
    </location>
</feature>
<dbReference type="Pfam" id="PF17475">
    <property type="entry name" value="Binary_toxB_2"/>
    <property type="match status" value="1"/>
</dbReference>
<dbReference type="EMBL" id="HM485583">
    <property type="protein sequence ID" value="AEJ35087.1"/>
    <property type="molecule type" value="Genomic_DNA"/>
</dbReference>
<dbReference type="InterPro" id="IPR035088">
    <property type="entry name" value="PA_Ca-bd"/>
</dbReference>
<dbReference type="Pfam" id="PF07691">
    <property type="entry name" value="PA14"/>
    <property type="match status" value="1"/>
</dbReference>
<dbReference type="Pfam" id="PF03495">
    <property type="entry name" value="Binary_toxB"/>
    <property type="match status" value="1"/>
</dbReference>
<dbReference type="InterPro" id="IPR035331">
    <property type="entry name" value="Binary_toxB_3"/>
</dbReference>
<dbReference type="GO" id="GO:0051260">
    <property type="term" value="P:protein homooligomerization"/>
    <property type="evidence" value="ECO:0007669"/>
    <property type="project" value="InterPro"/>
</dbReference>
<dbReference type="InterPro" id="IPR027439">
    <property type="entry name" value="PA_heptamer_dom"/>
</dbReference>
<feature type="signal peptide" evidence="2">
    <location>
        <begin position="1"/>
        <end position="31"/>
    </location>
</feature>
<evidence type="ECO:0000256" key="1">
    <source>
        <dbReference type="SAM" id="MobiDB-lite"/>
    </source>
</evidence>
<dbReference type="Pfam" id="PF17476">
    <property type="entry name" value="Binary_toxB_3"/>
    <property type="match status" value="1"/>
</dbReference>
<reference evidence="4" key="1">
    <citation type="submission" date="2010-06" db="EMBL/GenBank/DDBJ databases">
        <title>Novel crystal protein genes from Bacillus thuringiensis strains.</title>
        <authorList>
            <person name="Geng C."/>
            <person name="Wu H."/>
            <person name="Meng Y."/>
            <person name="Liu Y."/>
            <person name="Peng D."/>
            <person name="Ruan L."/>
            <person name="Sun M."/>
        </authorList>
    </citation>
    <scope>NUCLEOTIDE SEQUENCE</scope>
    <source>
        <strain evidence="4">Sbt106</strain>
    </source>
</reference>
<dbReference type="PRINTS" id="PR01391">
    <property type="entry name" value="BINARYTOXINB"/>
</dbReference>
<dbReference type="InterPro" id="IPR011658">
    <property type="entry name" value="PA14_dom"/>
</dbReference>
<dbReference type="InterPro" id="IPR037149">
    <property type="entry name" value="PA_heptamer_dom_sf"/>
</dbReference>
<dbReference type="Gene3D" id="3.10.20.110">
    <property type="match status" value="1"/>
</dbReference>
<evidence type="ECO:0000259" key="3">
    <source>
        <dbReference type="PROSITE" id="PS51820"/>
    </source>
</evidence>
<dbReference type="PROSITE" id="PS51820">
    <property type="entry name" value="PA14"/>
    <property type="match status" value="1"/>
</dbReference>
<dbReference type="AlphaFoldDB" id="A0A678N3R4"/>
<dbReference type="InterPro" id="IPR003896">
    <property type="entry name" value="Bacterial_exotoxin_B"/>
</dbReference>
<dbReference type="InterPro" id="IPR037524">
    <property type="entry name" value="PA14/GLEYA"/>
</dbReference>
<keyword evidence="2" id="KW-0732">Signal</keyword>
<dbReference type="SMART" id="SM00758">
    <property type="entry name" value="PA14"/>
    <property type="match status" value="1"/>
</dbReference>
<feature type="chain" id="PRO_5025582790" evidence="2">
    <location>
        <begin position="32"/>
        <end position="787"/>
    </location>
</feature>
<sequence length="787" mass="87758">MTYMKKKLVSVVTCTLLAPIFLTGNVNSVNADSKKSQPSTAQENQEKPVDRKGLLGYFFKGQEFNHLTLFAPTRDNTLIYDQQTANSLLDTKQQEYQSIRWIGLIQSKETGDFTFNLSDDQHAIIEIDGKIISHKGQNKQVVHLEKGKLVPIKIEYQSDQLLNRDSNIFKEFKLFKVDSQQHAHQVQLDELRNPAFNKKETQQFLEKASKTNLFTQDIKRDTDDDDKDTDGDSIPDLWEENGYTIQNKIAVKWDDSFAAKGYTKFVSNPLDSHTVGDPYTDYEKAARDLDLANAKETFNPLVAAFPSVNVNLEKVILSKDENLSNSVESHSSTNWSYTNTEGASIEAGAKPEGPTFGVSATYQHSETVAKEWGTSTGNTSQFNTASAGYLNANVRYNNVGTGAIYEVKPTTSFVLDNNTFATITAKSNSTALSISPGESYPKKGQNGIAINTMDDFNSHPIKLNKQQLDQVLNNDPIMLETNQADGVYKIKDTSGNIVTGGEWNGVIQQIQAKTASIIVDTGESVSEKRIAAKNYDNPEDKTPSLSLKEALKLGYPEEIKEKDGLLYYNDKPIYESSVMTYLDENTAKEVKEQLNDTTGKFKDVKQLFDVKLTPKMNFTIKLATLYDGAEDGSSPTDKGISSPLGEWVFKPDINNVEGGNTGKRQYRLSKSQDDNIYYGMLAFTSEVSNKLKKNYQYYISMSIKADIGVEPTVSIIGASDRIVNKQFKLNSNGYQRFDILVDNSESNPIDAILLDLGVSNQAPINYSKDIYIDDITITEVSAMKEKN</sequence>
<name>A0A678N3R4_BACTU</name>
<dbReference type="Gene3D" id="2.60.120.240">
    <property type="entry name" value="Protective antigen, heptamerisation domain"/>
    <property type="match status" value="1"/>
</dbReference>
<feature type="region of interest" description="Disordered" evidence="1">
    <location>
        <begin position="216"/>
        <end position="237"/>
    </location>
</feature>
<proteinExistence type="predicted"/>
<protein>
    <submittedName>
        <fullName evidence="4">Vip1061a</fullName>
    </submittedName>
</protein>
<dbReference type="Gene3D" id="3.90.182.10">
    <property type="entry name" value="Toxin - Anthrax Protective Antigen,domain 1"/>
    <property type="match status" value="1"/>
</dbReference>
<dbReference type="SUPFAM" id="SSF56988">
    <property type="entry name" value="Anthrax protective antigen"/>
    <property type="match status" value="1"/>
</dbReference>
<accession>A0A678N3R4</accession>
<dbReference type="GO" id="GO:0005576">
    <property type="term" value="C:extracellular region"/>
    <property type="evidence" value="ECO:0007669"/>
    <property type="project" value="InterPro"/>
</dbReference>
<feature type="compositionally biased region" description="Acidic residues" evidence="1">
    <location>
        <begin position="223"/>
        <end position="237"/>
    </location>
</feature>